<comment type="similarity">
    <text evidence="1">Belongs to the PI3/PI4-kinase family. Type III PI4K subfamily.</text>
</comment>
<evidence type="ECO:0000313" key="3">
    <source>
        <dbReference type="EMBL" id="JAC62684.1"/>
    </source>
</evidence>
<name>A0A061QW53_9CHLO</name>
<sequence length="176" mass="18917">VKALLLPGLDPKRTFGPDLVPLTLLVGRLCIVVRGDEALTRIVLPLLMDRLQSQAGGQPAPILVRILDTISRVAAAGALGGDRWAYDQVMDFLIKQYKNPESPAGALLMHSICSPGEPEGRLPGSLAGVLLRLVQSLADADSSVLEDAQQRVLRLFCDFGFKLVPMHPKGPSFSGR</sequence>
<feature type="non-terminal residue" evidence="3">
    <location>
        <position position="1"/>
    </location>
</feature>
<feature type="non-terminal residue" evidence="3">
    <location>
        <position position="176"/>
    </location>
</feature>
<gene>
    <name evidence="3" type="ORF">TSPGSL018_22615</name>
</gene>
<dbReference type="InterPro" id="IPR045495">
    <property type="entry name" value="PI4K_N"/>
</dbReference>
<feature type="domain" description="PI4-kinase N-terminal" evidence="2">
    <location>
        <begin position="25"/>
        <end position="161"/>
    </location>
</feature>
<evidence type="ECO:0000256" key="1">
    <source>
        <dbReference type="ARBA" id="ARBA00006209"/>
    </source>
</evidence>
<dbReference type="EMBL" id="GBEZ01024286">
    <property type="protein sequence ID" value="JAC62684.1"/>
    <property type="molecule type" value="Transcribed_RNA"/>
</dbReference>
<evidence type="ECO:0000259" key="2">
    <source>
        <dbReference type="Pfam" id="PF19274"/>
    </source>
</evidence>
<organism evidence="3">
    <name type="scientific">Tetraselmis sp. GSL018</name>
    <dbReference type="NCBI Taxonomy" id="582737"/>
    <lineage>
        <taxon>Eukaryota</taxon>
        <taxon>Viridiplantae</taxon>
        <taxon>Chlorophyta</taxon>
        <taxon>core chlorophytes</taxon>
        <taxon>Chlorodendrophyceae</taxon>
        <taxon>Chlorodendrales</taxon>
        <taxon>Chlorodendraceae</taxon>
        <taxon>Tetraselmis</taxon>
    </lineage>
</organism>
<protein>
    <recommendedName>
        <fullName evidence="2">PI4-kinase N-terminal domain-containing protein</fullName>
    </recommendedName>
</protein>
<dbReference type="Pfam" id="PF19274">
    <property type="entry name" value="PI4K_N"/>
    <property type="match status" value="1"/>
</dbReference>
<dbReference type="AlphaFoldDB" id="A0A061QW53"/>
<accession>A0A061QW53</accession>
<reference evidence="3" key="1">
    <citation type="submission" date="2014-05" db="EMBL/GenBank/DDBJ databases">
        <title>The transcriptome of the halophilic microalga Tetraselmis sp. GSL018 isolated from the Great Salt Lake, Utah.</title>
        <authorList>
            <person name="Jinkerson R.E."/>
            <person name="D'Adamo S."/>
            <person name="Posewitz M.C."/>
        </authorList>
    </citation>
    <scope>NUCLEOTIDE SEQUENCE</scope>
    <source>
        <strain evidence="3">GSL018</strain>
    </source>
</reference>
<proteinExistence type="inferred from homology"/>